<reference evidence="2 3" key="1">
    <citation type="submission" date="2022-05" db="EMBL/GenBank/DDBJ databases">
        <authorList>
            <person name="Zhou X."/>
            <person name="Li K."/>
            <person name="Man Y."/>
        </authorList>
    </citation>
    <scope>NUCLEOTIDE SEQUENCE [LARGE SCALE GENOMIC DNA]</scope>
    <source>
        <strain evidence="2 3">MS405</strain>
    </source>
</reference>
<feature type="compositionally biased region" description="Polar residues" evidence="1">
    <location>
        <begin position="36"/>
        <end position="50"/>
    </location>
</feature>
<dbReference type="Proteomes" id="UP000829992">
    <property type="component" value="Chromosome"/>
</dbReference>
<sequence length="593" mass="67504">MDLLMVGASFTVVALFVGYVIRRVMRGSSAAEPEQQKSGMTSNTFQQNTGRGEAQETEIIAQLLEGLMQAAAPPRSRRRIGMPWRRMLSDIWRRGTPEAAPALDDVSAAFDIRFLFEASKKLHGYLLHRWYARYLNSVVRNMQRLVDYRAVGRNTAPSPETDYSVLFDGDALDLEEMSYIVGFYFYILAGHKKANYYLMNEGVGEVKRVLYLRSFDYQAAAQLAGDVAIGYGNGDAIRFTWKLPDCLAGSAEIFKALSPEDLHWETVAAQIHFNGDFSVIIRLAGTPIRSIFLNAHEWKNDIAQLVDRMDYFVIYISSINESVLWEIDLLRRKGRTQHTTIVIDAGAVARTSVPVAMQKIIDQQYSDNVLWRKPEQARTLGVQELHDRLALEFLVVSPQEFEESSEEQKRRIMESEESAGRRHDREPIPFRFYPAVDPSELQGIREVDAVLGELIHQVVASKTLTNLPWFLIQVQLKVFTTLMLGDHEETGRALAVYAAVIDVVRSRIAEGTRRRDHLTRKGRMLFDERLTEHFRMAEYVSWTLLSFGQSHEFGDYRARATAVYEEEFAAASAAVQDFYAKADRCGPRRRTAA</sequence>
<name>A0ABY4PYE8_9ACTN</name>
<accession>A0ABY4PYE8</accession>
<evidence type="ECO:0000313" key="2">
    <source>
        <dbReference type="EMBL" id="UQT58913.1"/>
    </source>
</evidence>
<dbReference type="RefSeq" id="WP_249590274.1">
    <property type="nucleotide sequence ID" value="NZ_BAAAQL010000004.1"/>
</dbReference>
<organism evidence="2 3">
    <name type="scientific">Streptomyces durmitorensis</name>
    <dbReference type="NCBI Taxonomy" id="319947"/>
    <lineage>
        <taxon>Bacteria</taxon>
        <taxon>Bacillati</taxon>
        <taxon>Actinomycetota</taxon>
        <taxon>Actinomycetes</taxon>
        <taxon>Kitasatosporales</taxon>
        <taxon>Streptomycetaceae</taxon>
        <taxon>Streptomyces</taxon>
    </lineage>
</organism>
<evidence type="ECO:0000313" key="3">
    <source>
        <dbReference type="Proteomes" id="UP000829992"/>
    </source>
</evidence>
<keyword evidence="3" id="KW-1185">Reference proteome</keyword>
<evidence type="ECO:0000256" key="1">
    <source>
        <dbReference type="SAM" id="MobiDB-lite"/>
    </source>
</evidence>
<proteinExistence type="predicted"/>
<gene>
    <name evidence="2" type="ORF">M4V62_29840</name>
</gene>
<feature type="region of interest" description="Disordered" evidence="1">
    <location>
        <begin position="30"/>
        <end position="51"/>
    </location>
</feature>
<dbReference type="EMBL" id="CP097289">
    <property type="protein sequence ID" value="UQT58913.1"/>
    <property type="molecule type" value="Genomic_DNA"/>
</dbReference>
<protein>
    <submittedName>
        <fullName evidence="2">Uncharacterized protein</fullName>
    </submittedName>
</protein>